<comment type="caution">
    <text evidence="2">The sequence shown here is derived from an EMBL/GenBank/DDBJ whole genome shotgun (WGS) entry which is preliminary data.</text>
</comment>
<evidence type="ECO:0000313" key="3">
    <source>
        <dbReference type="Proteomes" id="UP000600080"/>
    </source>
</evidence>
<dbReference type="Proteomes" id="UP000600080">
    <property type="component" value="Unassembled WGS sequence"/>
</dbReference>
<feature type="region of interest" description="Disordered" evidence="1">
    <location>
        <begin position="34"/>
        <end position="69"/>
    </location>
</feature>
<reference evidence="3" key="1">
    <citation type="journal article" date="2019" name="Int. J. Syst. Evol. Microbiol.">
        <title>The Global Catalogue of Microorganisms (GCM) 10K type strain sequencing project: providing services to taxonomists for standard genome sequencing and annotation.</title>
        <authorList>
            <consortium name="The Broad Institute Genomics Platform"/>
            <consortium name="The Broad Institute Genome Sequencing Center for Infectious Disease"/>
            <person name="Wu L."/>
            <person name="Ma J."/>
        </authorList>
    </citation>
    <scope>NUCLEOTIDE SEQUENCE [LARGE SCALE GENOMIC DNA]</scope>
    <source>
        <strain evidence="3">CGMCC 4.7323</strain>
    </source>
</reference>
<dbReference type="EMBL" id="BMND01000024">
    <property type="protein sequence ID" value="GGN55097.1"/>
    <property type="molecule type" value="Genomic_DNA"/>
</dbReference>
<evidence type="ECO:0000313" key="2">
    <source>
        <dbReference type="EMBL" id="GGN55097.1"/>
    </source>
</evidence>
<evidence type="ECO:0000256" key="1">
    <source>
        <dbReference type="SAM" id="MobiDB-lite"/>
    </source>
</evidence>
<name>A0ABQ2JRI5_9ACTN</name>
<keyword evidence="3" id="KW-1185">Reference proteome</keyword>
<protein>
    <submittedName>
        <fullName evidence="2">Uncharacterized protein</fullName>
    </submittedName>
</protein>
<sequence>MSSVIVSTSLPATSDNDPIFMAALYPAVPRRRSAGLLCGAPGRPEHRRPPAHRARGPPGTGRAAPDHTG</sequence>
<accession>A0ABQ2JRI5</accession>
<organism evidence="2 3">
    <name type="scientific">Streptomyces kronopolitis</name>
    <dbReference type="NCBI Taxonomy" id="1612435"/>
    <lineage>
        <taxon>Bacteria</taxon>
        <taxon>Bacillati</taxon>
        <taxon>Actinomycetota</taxon>
        <taxon>Actinomycetes</taxon>
        <taxon>Kitasatosporales</taxon>
        <taxon>Streptomycetaceae</taxon>
        <taxon>Streptomyces</taxon>
    </lineage>
</organism>
<proteinExistence type="predicted"/>
<gene>
    <name evidence="2" type="ORF">GCM10012285_48530</name>
</gene>